<feature type="transmembrane region" description="Helical" evidence="7">
    <location>
        <begin position="12"/>
        <end position="33"/>
    </location>
</feature>
<evidence type="ECO:0000256" key="4">
    <source>
        <dbReference type="ARBA" id="ARBA00022692"/>
    </source>
</evidence>
<feature type="transmembrane region" description="Helical" evidence="7">
    <location>
        <begin position="141"/>
        <end position="162"/>
    </location>
</feature>
<evidence type="ECO:0000256" key="2">
    <source>
        <dbReference type="ARBA" id="ARBA00022448"/>
    </source>
</evidence>
<feature type="transmembrane region" description="Helical" evidence="7">
    <location>
        <begin position="183"/>
        <end position="208"/>
    </location>
</feature>
<dbReference type="EMBL" id="VDEM01000012">
    <property type="protein sequence ID" value="KAF0824631.1"/>
    <property type="molecule type" value="Genomic_DNA"/>
</dbReference>
<feature type="transmembrane region" description="Helical" evidence="7">
    <location>
        <begin position="72"/>
        <end position="96"/>
    </location>
</feature>
<accession>A0A800MYB2</accession>
<dbReference type="AlphaFoldDB" id="A0A800MYB2"/>
<protein>
    <submittedName>
        <fullName evidence="9">ABC transporter, permease protein 2 (Cluster 1, maltose/g3p/polyamine/iron)</fullName>
    </submittedName>
</protein>
<dbReference type="PANTHER" id="PTHR43744:SF12">
    <property type="entry name" value="ABC TRANSPORTER PERMEASE PROTEIN MG189-RELATED"/>
    <property type="match status" value="1"/>
</dbReference>
<reference evidence="9 10" key="1">
    <citation type="journal article" date="2020" name="G3 (Bethesda)">
        <title>Whole Genome Sequencing and Comparative Genomics of Two Nematicidal Bacillus Strains Reveals a Wide Range of Possible Virulence Factors.</title>
        <authorList>
            <person name="Susic N."/>
            <person name="Janezic S."/>
            <person name="Rupnik M."/>
            <person name="Geric Stare B."/>
        </authorList>
    </citation>
    <scope>NUCLEOTIDE SEQUENCE [LARGE SCALE GENOMIC DNA]</scope>
    <source>
        <strain evidence="9 10">I-1582</strain>
    </source>
</reference>
<dbReference type="Gene3D" id="1.10.3720.10">
    <property type="entry name" value="MetI-like"/>
    <property type="match status" value="1"/>
</dbReference>
<name>A0A800MYB2_CYTFI</name>
<evidence type="ECO:0000313" key="9">
    <source>
        <dbReference type="EMBL" id="KAF0824631.1"/>
    </source>
</evidence>
<dbReference type="RefSeq" id="WP_236564615.1">
    <property type="nucleotide sequence ID" value="NZ_JBALOT010000002.1"/>
</dbReference>
<evidence type="ECO:0000256" key="1">
    <source>
        <dbReference type="ARBA" id="ARBA00004651"/>
    </source>
</evidence>
<feature type="transmembrane region" description="Helical" evidence="7">
    <location>
        <begin position="108"/>
        <end position="129"/>
    </location>
</feature>
<dbReference type="Proteomes" id="UP000465778">
    <property type="component" value="Unassembled WGS sequence"/>
</dbReference>
<evidence type="ECO:0000259" key="8">
    <source>
        <dbReference type="PROSITE" id="PS50928"/>
    </source>
</evidence>
<dbReference type="CDD" id="cd06261">
    <property type="entry name" value="TM_PBP2"/>
    <property type="match status" value="1"/>
</dbReference>
<evidence type="ECO:0000256" key="6">
    <source>
        <dbReference type="ARBA" id="ARBA00023136"/>
    </source>
</evidence>
<feature type="transmembrane region" description="Helical" evidence="7">
    <location>
        <begin position="243"/>
        <end position="262"/>
    </location>
</feature>
<dbReference type="SUPFAM" id="SSF161098">
    <property type="entry name" value="MetI-like"/>
    <property type="match status" value="1"/>
</dbReference>
<dbReference type="PANTHER" id="PTHR43744">
    <property type="entry name" value="ABC TRANSPORTER PERMEASE PROTEIN MG189-RELATED-RELATED"/>
    <property type="match status" value="1"/>
</dbReference>
<comment type="similarity">
    <text evidence="7">Belongs to the binding-protein-dependent transport system permease family.</text>
</comment>
<dbReference type="GO" id="GO:0005886">
    <property type="term" value="C:plasma membrane"/>
    <property type="evidence" value="ECO:0007669"/>
    <property type="project" value="UniProtKB-SubCell"/>
</dbReference>
<keyword evidence="5 7" id="KW-1133">Transmembrane helix</keyword>
<dbReference type="GO" id="GO:0055085">
    <property type="term" value="P:transmembrane transport"/>
    <property type="evidence" value="ECO:0007669"/>
    <property type="project" value="InterPro"/>
</dbReference>
<dbReference type="InterPro" id="IPR035906">
    <property type="entry name" value="MetI-like_sf"/>
</dbReference>
<comment type="caution">
    <text evidence="9">The sequence shown here is derived from an EMBL/GenBank/DDBJ whole genome shotgun (WGS) entry which is preliminary data.</text>
</comment>
<gene>
    <name evidence="9" type="ORF">KIS1582_1552</name>
</gene>
<dbReference type="Pfam" id="PF00528">
    <property type="entry name" value="BPD_transp_1"/>
    <property type="match status" value="1"/>
</dbReference>
<evidence type="ECO:0000256" key="5">
    <source>
        <dbReference type="ARBA" id="ARBA00022989"/>
    </source>
</evidence>
<keyword evidence="3" id="KW-1003">Cell membrane</keyword>
<comment type="subcellular location">
    <subcellularLocation>
        <location evidence="1 7">Cell membrane</location>
        <topology evidence="1 7">Multi-pass membrane protein</topology>
    </subcellularLocation>
</comment>
<evidence type="ECO:0000256" key="7">
    <source>
        <dbReference type="RuleBase" id="RU363032"/>
    </source>
</evidence>
<evidence type="ECO:0000313" key="10">
    <source>
        <dbReference type="Proteomes" id="UP000465778"/>
    </source>
</evidence>
<keyword evidence="6 7" id="KW-0472">Membrane</keyword>
<evidence type="ECO:0000256" key="3">
    <source>
        <dbReference type="ARBA" id="ARBA00022475"/>
    </source>
</evidence>
<keyword evidence="2 7" id="KW-0813">Transport</keyword>
<organism evidence="9 10">
    <name type="scientific">Cytobacillus firmus</name>
    <name type="common">Bacillus firmus</name>
    <dbReference type="NCBI Taxonomy" id="1399"/>
    <lineage>
        <taxon>Bacteria</taxon>
        <taxon>Bacillati</taxon>
        <taxon>Bacillota</taxon>
        <taxon>Bacilli</taxon>
        <taxon>Bacillales</taxon>
        <taxon>Bacillaceae</taxon>
        <taxon>Cytobacillus</taxon>
    </lineage>
</organism>
<proteinExistence type="inferred from homology"/>
<keyword evidence="4 7" id="KW-0812">Transmembrane</keyword>
<sequence length="277" mass="31275">MSNRSREMLKRIPLYAFLILGSIGMLVPFVWMISSALKPNNEIFTSPPTFLPKDANWGNFIAAWNSGDFTQYFINTSIISVLTTVITLFICSLAGYTFAKFNFMGKKLLFLLFLGTMMIPMQVIMIPIFLMMSKIGLLNSYWSVILPLVGNAYGVFLMRQFMSTIPTELMEAARIDGCSEFRIFWQIILPLTKPALVTLGILTFLGAWNEFLWPLIMLDSPDMMTLQVALTQFQGQYEVKWNLLMAASALSMIPIALIFIVFQRYLVEGIASSGVKG</sequence>
<dbReference type="PROSITE" id="PS50928">
    <property type="entry name" value="ABC_TM1"/>
    <property type="match status" value="1"/>
</dbReference>
<dbReference type="InterPro" id="IPR000515">
    <property type="entry name" value="MetI-like"/>
</dbReference>
<feature type="domain" description="ABC transmembrane type-1" evidence="8">
    <location>
        <begin position="73"/>
        <end position="262"/>
    </location>
</feature>